<sequence>MIDTLLAHEADAWVYLASTPLLWLTLTLVAYVIADRISVACGRHPAVNLVAIAAAQIIVLLQLTGTSYETYFAGAQFIHFLLGPATVALAIPLYRHWEQVRAAALPILVSLTVGALTAIFSAAFLARAMGGSNLLVASLAPKSVTSPIAMSLSEHLGGAPFLTTCLVIITGVIGALILSPLMRLLRIRDSAAIGMAAGVASHGIGTARAFHIDSVAGAFGGIGMGLNGAFTSLILPLLRPFIGL</sequence>
<evidence type="ECO:0000313" key="6">
    <source>
        <dbReference type="Proteomes" id="UP000239089"/>
    </source>
</evidence>
<dbReference type="RefSeq" id="WP_104508687.1">
    <property type="nucleotide sequence ID" value="NZ_JACIGC010000001.1"/>
</dbReference>
<accession>A0A2S6N4K4</accession>
<protein>
    <recommendedName>
        <fullName evidence="7">LrgB family protein</fullName>
    </recommendedName>
</protein>
<comment type="subcellular location">
    <subcellularLocation>
        <location evidence="1">Membrane</location>
        <topology evidence="1">Multi-pass membrane protein</topology>
    </subcellularLocation>
</comment>
<name>A0A2S6N4K4_9HYPH</name>
<keyword evidence="3" id="KW-1133">Transmembrane helix</keyword>
<organism evidence="5 6">
    <name type="scientific">Rhodoblastus sphagnicola</name>
    <dbReference type="NCBI Taxonomy" id="333368"/>
    <lineage>
        <taxon>Bacteria</taxon>
        <taxon>Pseudomonadati</taxon>
        <taxon>Pseudomonadota</taxon>
        <taxon>Alphaproteobacteria</taxon>
        <taxon>Hyphomicrobiales</taxon>
        <taxon>Rhodoblastaceae</taxon>
        <taxon>Rhodoblastus</taxon>
    </lineage>
</organism>
<dbReference type="PANTHER" id="PTHR30249:SF0">
    <property type="entry name" value="PLASTIDAL GLYCOLATE_GLYCERATE TRANSLOCATOR 1, CHLOROPLASTIC"/>
    <property type="match status" value="1"/>
</dbReference>
<evidence type="ECO:0008006" key="7">
    <source>
        <dbReference type="Google" id="ProtNLM"/>
    </source>
</evidence>
<comment type="caution">
    <text evidence="5">The sequence shown here is derived from an EMBL/GenBank/DDBJ whole genome shotgun (WGS) entry which is preliminary data.</text>
</comment>
<dbReference type="Proteomes" id="UP000239089">
    <property type="component" value="Unassembled WGS sequence"/>
</dbReference>
<dbReference type="AlphaFoldDB" id="A0A2S6N4K4"/>
<evidence type="ECO:0000256" key="2">
    <source>
        <dbReference type="ARBA" id="ARBA00022692"/>
    </source>
</evidence>
<dbReference type="EMBL" id="NHSJ01000090">
    <property type="protein sequence ID" value="PPQ29544.1"/>
    <property type="molecule type" value="Genomic_DNA"/>
</dbReference>
<dbReference type="OrthoDB" id="9811701at2"/>
<dbReference type="PANTHER" id="PTHR30249">
    <property type="entry name" value="PUTATIVE SEROTONIN TRANSPORTER"/>
    <property type="match status" value="1"/>
</dbReference>
<keyword evidence="2" id="KW-0812">Transmembrane</keyword>
<dbReference type="Pfam" id="PF04172">
    <property type="entry name" value="LrgB"/>
    <property type="match status" value="1"/>
</dbReference>
<evidence type="ECO:0000256" key="4">
    <source>
        <dbReference type="ARBA" id="ARBA00023136"/>
    </source>
</evidence>
<keyword evidence="6" id="KW-1185">Reference proteome</keyword>
<dbReference type="GO" id="GO:0016020">
    <property type="term" value="C:membrane"/>
    <property type="evidence" value="ECO:0007669"/>
    <property type="project" value="UniProtKB-SubCell"/>
</dbReference>
<reference evidence="5 6" key="1">
    <citation type="journal article" date="2018" name="Arch. Microbiol.">
        <title>New insights into the metabolic potential of the phototrophic purple bacterium Rhodopila globiformis DSM 161(T) from its draft genome sequence and evidence for a vanadium-dependent nitrogenase.</title>
        <authorList>
            <person name="Imhoff J.F."/>
            <person name="Rahn T."/>
            <person name="Kunzel S."/>
            <person name="Neulinger S.C."/>
        </authorList>
    </citation>
    <scope>NUCLEOTIDE SEQUENCE [LARGE SCALE GENOMIC DNA]</scope>
    <source>
        <strain evidence="5 6">DSM 16996</strain>
    </source>
</reference>
<proteinExistence type="predicted"/>
<dbReference type="InterPro" id="IPR007300">
    <property type="entry name" value="CidB/LrgB"/>
</dbReference>
<keyword evidence="4" id="KW-0472">Membrane</keyword>
<evidence type="ECO:0000256" key="1">
    <source>
        <dbReference type="ARBA" id="ARBA00004141"/>
    </source>
</evidence>
<evidence type="ECO:0000313" key="5">
    <source>
        <dbReference type="EMBL" id="PPQ29544.1"/>
    </source>
</evidence>
<evidence type="ECO:0000256" key="3">
    <source>
        <dbReference type="ARBA" id="ARBA00022989"/>
    </source>
</evidence>
<gene>
    <name evidence="5" type="ORF">CCR94_15095</name>
</gene>